<dbReference type="Gene3D" id="1.10.600.10">
    <property type="entry name" value="Farnesyl Diphosphate Synthase"/>
    <property type="match status" value="1"/>
</dbReference>
<evidence type="ECO:0000313" key="3">
    <source>
        <dbReference type="Proteomes" id="UP000006039"/>
    </source>
</evidence>
<dbReference type="AlphaFoldDB" id="J3NYX9"/>
<dbReference type="eggNOG" id="ENOG502SKVE">
    <property type="taxonomic scope" value="Eukaryota"/>
</dbReference>
<dbReference type="VEuPathDB" id="FungiDB:GGTG_06480"/>
<dbReference type="OrthoDB" id="2861623at2759"/>
<gene>
    <name evidence="2" type="primary">20346938</name>
    <name evidence="1" type="ORF">GGTG_06480</name>
</gene>
<dbReference type="InterPro" id="IPR008949">
    <property type="entry name" value="Isoprenoid_synthase_dom_sf"/>
</dbReference>
<reference evidence="2" key="4">
    <citation type="journal article" date="2015" name="G3 (Bethesda)">
        <title>Genome sequences of three phytopathogenic species of the Magnaporthaceae family of fungi.</title>
        <authorList>
            <person name="Okagaki L.H."/>
            <person name="Nunes C.C."/>
            <person name="Sailsbery J."/>
            <person name="Clay B."/>
            <person name="Brown D."/>
            <person name="John T."/>
            <person name="Oh Y."/>
            <person name="Young N."/>
            <person name="Fitzgerald M."/>
            <person name="Haas B.J."/>
            <person name="Zeng Q."/>
            <person name="Young S."/>
            <person name="Adiconis X."/>
            <person name="Fan L."/>
            <person name="Levin J.Z."/>
            <person name="Mitchell T.K."/>
            <person name="Okubara P.A."/>
            <person name="Farman M.L."/>
            <person name="Kohn L.M."/>
            <person name="Birren B."/>
            <person name="Ma L.-J."/>
            <person name="Dean R.A."/>
        </authorList>
    </citation>
    <scope>NUCLEOTIDE SEQUENCE</scope>
    <source>
        <strain evidence="2">R3-111a-1</strain>
    </source>
</reference>
<reference evidence="1" key="2">
    <citation type="submission" date="2010-07" db="EMBL/GenBank/DDBJ databases">
        <authorList>
            <consortium name="The Broad Institute Genome Sequencing Platform"/>
            <consortium name="Broad Institute Genome Sequencing Center for Infectious Disease"/>
            <person name="Ma L.-J."/>
            <person name="Dead R."/>
            <person name="Young S."/>
            <person name="Zeng Q."/>
            <person name="Koehrsen M."/>
            <person name="Alvarado L."/>
            <person name="Berlin A."/>
            <person name="Chapman S.B."/>
            <person name="Chen Z."/>
            <person name="Freedman E."/>
            <person name="Gellesch M."/>
            <person name="Goldberg J."/>
            <person name="Griggs A."/>
            <person name="Gujja S."/>
            <person name="Heilman E.R."/>
            <person name="Heiman D."/>
            <person name="Hepburn T."/>
            <person name="Howarth C."/>
            <person name="Jen D."/>
            <person name="Larson L."/>
            <person name="Mehta T."/>
            <person name="Neiman D."/>
            <person name="Pearson M."/>
            <person name="Roberts A."/>
            <person name="Saif S."/>
            <person name="Shea T."/>
            <person name="Shenoy N."/>
            <person name="Sisk P."/>
            <person name="Stolte C."/>
            <person name="Sykes S."/>
            <person name="Walk T."/>
            <person name="White J."/>
            <person name="Yandava C."/>
            <person name="Haas B."/>
            <person name="Nusbaum C."/>
            <person name="Birren B."/>
        </authorList>
    </citation>
    <scope>NUCLEOTIDE SEQUENCE</scope>
    <source>
        <strain evidence="1">R3-111a-1</strain>
    </source>
</reference>
<reference evidence="3" key="1">
    <citation type="submission" date="2010-07" db="EMBL/GenBank/DDBJ databases">
        <title>The genome sequence of Gaeumannomyces graminis var. tritici strain R3-111a-1.</title>
        <authorList>
            <consortium name="The Broad Institute Genome Sequencing Platform"/>
            <person name="Ma L.-J."/>
            <person name="Dead R."/>
            <person name="Young S."/>
            <person name="Zeng Q."/>
            <person name="Koehrsen M."/>
            <person name="Alvarado L."/>
            <person name="Berlin A."/>
            <person name="Chapman S.B."/>
            <person name="Chen Z."/>
            <person name="Freedman E."/>
            <person name="Gellesch M."/>
            <person name="Goldberg J."/>
            <person name="Griggs A."/>
            <person name="Gujja S."/>
            <person name="Heilman E.R."/>
            <person name="Heiman D."/>
            <person name="Hepburn T."/>
            <person name="Howarth C."/>
            <person name="Jen D."/>
            <person name="Larson L."/>
            <person name="Mehta T."/>
            <person name="Neiman D."/>
            <person name="Pearson M."/>
            <person name="Roberts A."/>
            <person name="Saif S."/>
            <person name="Shea T."/>
            <person name="Shenoy N."/>
            <person name="Sisk P."/>
            <person name="Stolte C."/>
            <person name="Sykes S."/>
            <person name="Walk T."/>
            <person name="White J."/>
            <person name="Yandava C."/>
            <person name="Haas B."/>
            <person name="Nusbaum C."/>
            <person name="Birren B."/>
        </authorList>
    </citation>
    <scope>NUCLEOTIDE SEQUENCE [LARGE SCALE GENOMIC DNA]</scope>
    <source>
        <strain evidence="3">R3-111a-1</strain>
    </source>
</reference>
<sequence>MGSSETAGAPADIHARLAEELRGRTIAVPNMLGDILQGWPSGRVNPHYVRLKHVVEGMLDSSVPEAWYRKKLSDSDFALFASIWHPDAAWEDLHTMGLLTVWAFVWDDTFDTGEQDLAGDYERGCAFRAQTLAYCRYWLGLELAACSPSEFPTWPSYPSPPQSSSFVPLFAGRRALHRALSWIGARPPPPPPPNVGCALFKPLGEALCARFDERQRKRVYSQIKFWIDSTAEEQQLRIRGSIPTSENYLRFRQGTTAFRMFALVGEISTVTNIPSAIMDTPEMGVIMTEANLGIIIINDVLSLKKEMATLAMINLVPVMYHHENKSLEAIIESLCSELMASRQRFEAAASALARMAAREEAGGSDKSGKHGLQDELQRYMDTIKTSVTGTWEYT</sequence>
<dbReference type="RefSeq" id="XP_009222562.1">
    <property type="nucleotide sequence ID" value="XM_009224298.1"/>
</dbReference>
<evidence type="ECO:0000313" key="1">
    <source>
        <dbReference type="EMBL" id="EJT76562.1"/>
    </source>
</evidence>
<dbReference type="EnsemblFungi" id="EJT76562">
    <property type="protein sequence ID" value="EJT76562"/>
    <property type="gene ID" value="GGTG_06480"/>
</dbReference>
<accession>J3NYX9</accession>
<organism evidence="1">
    <name type="scientific">Gaeumannomyces tritici (strain R3-111a-1)</name>
    <name type="common">Wheat and barley take-all root rot fungus</name>
    <name type="synonym">Gaeumannomyces graminis var. tritici</name>
    <dbReference type="NCBI Taxonomy" id="644352"/>
    <lineage>
        <taxon>Eukaryota</taxon>
        <taxon>Fungi</taxon>
        <taxon>Dikarya</taxon>
        <taxon>Ascomycota</taxon>
        <taxon>Pezizomycotina</taxon>
        <taxon>Sordariomycetes</taxon>
        <taxon>Sordariomycetidae</taxon>
        <taxon>Magnaporthales</taxon>
        <taxon>Magnaporthaceae</taxon>
        <taxon>Gaeumannomyces</taxon>
    </lineage>
</organism>
<reference evidence="2" key="5">
    <citation type="submission" date="2018-04" db="UniProtKB">
        <authorList>
            <consortium name="EnsemblFungi"/>
        </authorList>
    </citation>
    <scope>IDENTIFICATION</scope>
    <source>
        <strain evidence="2">R3-111a-1</strain>
    </source>
</reference>
<reference evidence="1" key="3">
    <citation type="submission" date="2010-09" db="EMBL/GenBank/DDBJ databases">
        <title>Annotation of Gaeumannomyces graminis var. tritici R3-111a-1.</title>
        <authorList>
            <consortium name="The Broad Institute Genome Sequencing Platform"/>
            <person name="Ma L.-J."/>
            <person name="Dead R."/>
            <person name="Young S.K."/>
            <person name="Zeng Q."/>
            <person name="Gargeya S."/>
            <person name="Fitzgerald M."/>
            <person name="Haas B."/>
            <person name="Abouelleil A."/>
            <person name="Alvarado L."/>
            <person name="Arachchi H.M."/>
            <person name="Berlin A."/>
            <person name="Brown A."/>
            <person name="Chapman S.B."/>
            <person name="Chen Z."/>
            <person name="Dunbar C."/>
            <person name="Freedman E."/>
            <person name="Gearin G."/>
            <person name="Gellesch M."/>
            <person name="Goldberg J."/>
            <person name="Griggs A."/>
            <person name="Gujja S."/>
            <person name="Heiman D."/>
            <person name="Howarth C."/>
            <person name="Larson L."/>
            <person name="Lui A."/>
            <person name="MacDonald P.J.P."/>
            <person name="Mehta T."/>
            <person name="Montmayeur A."/>
            <person name="Murphy C."/>
            <person name="Neiman D."/>
            <person name="Pearson M."/>
            <person name="Priest M."/>
            <person name="Roberts A."/>
            <person name="Saif S."/>
            <person name="Shea T."/>
            <person name="Shenoy N."/>
            <person name="Sisk P."/>
            <person name="Stolte C."/>
            <person name="Sykes S."/>
            <person name="Yandava C."/>
            <person name="Wortman J."/>
            <person name="Nusbaum C."/>
            <person name="Birren B."/>
        </authorList>
    </citation>
    <scope>NUCLEOTIDE SEQUENCE</scope>
    <source>
        <strain evidence="1">R3-111a-1</strain>
    </source>
</reference>
<evidence type="ECO:0000313" key="2">
    <source>
        <dbReference type="EnsemblFungi" id="EJT76562"/>
    </source>
</evidence>
<dbReference type="SUPFAM" id="SSF48576">
    <property type="entry name" value="Terpenoid synthases"/>
    <property type="match status" value="1"/>
</dbReference>
<dbReference type="EMBL" id="GL385397">
    <property type="protein sequence ID" value="EJT76562.1"/>
    <property type="molecule type" value="Genomic_DNA"/>
</dbReference>
<dbReference type="Proteomes" id="UP000006039">
    <property type="component" value="Unassembled WGS sequence"/>
</dbReference>
<protein>
    <recommendedName>
        <fullName evidence="4">Terpene synthase</fullName>
    </recommendedName>
</protein>
<proteinExistence type="predicted"/>
<dbReference type="GeneID" id="20346938"/>
<dbReference type="HOGENOM" id="CLU_042538_3_1_1"/>
<keyword evidence="3" id="KW-1185">Reference proteome</keyword>
<evidence type="ECO:0008006" key="4">
    <source>
        <dbReference type="Google" id="ProtNLM"/>
    </source>
</evidence>
<dbReference type="STRING" id="644352.J3NYX9"/>
<name>J3NYX9_GAET3</name>
<dbReference type="Pfam" id="PF19086">
    <property type="entry name" value="Terpene_syn_C_2"/>
    <property type="match status" value="1"/>
</dbReference>